<proteinExistence type="inferred from homology"/>
<dbReference type="Proteomes" id="UP001357223">
    <property type="component" value="Chromosome"/>
</dbReference>
<protein>
    <submittedName>
        <fullName evidence="2">DUF2325 domain-containing protein</fullName>
    </submittedName>
</protein>
<evidence type="ECO:0000313" key="2">
    <source>
        <dbReference type="EMBL" id="WVX83672.1"/>
    </source>
</evidence>
<organism evidence="2 3">
    <name type="scientific">Niallia oryzisoli</name>
    <dbReference type="NCBI Taxonomy" id="1737571"/>
    <lineage>
        <taxon>Bacteria</taxon>
        <taxon>Bacillati</taxon>
        <taxon>Bacillota</taxon>
        <taxon>Bacilli</taxon>
        <taxon>Bacillales</taxon>
        <taxon>Bacillaceae</taxon>
        <taxon>Niallia</taxon>
    </lineage>
</organism>
<evidence type="ECO:0000313" key="3">
    <source>
        <dbReference type="Proteomes" id="UP001357223"/>
    </source>
</evidence>
<dbReference type="InterPro" id="IPR016772">
    <property type="entry name" value="UCP020408"/>
</dbReference>
<dbReference type="EMBL" id="CP137640">
    <property type="protein sequence ID" value="WVX83672.1"/>
    <property type="molecule type" value="Genomic_DNA"/>
</dbReference>
<keyword evidence="3" id="KW-1185">Reference proteome</keyword>
<gene>
    <name evidence="2" type="ORF">R4Z09_12115</name>
</gene>
<dbReference type="Pfam" id="PF10087">
    <property type="entry name" value="DUF2325"/>
    <property type="match status" value="1"/>
</dbReference>
<accession>A0ABZ2CIR9</accession>
<sequence length="106" mass="11936">MSTVLIVGGFNHKGYEEMGKKKGKMDILFHNGIIKRQSNSVFEKLVKKADCVVLIQSTCSHKTMWEVKKLSKKYSVPVAYPRNRGLSEVINSAVELLNNKVSFFAS</sequence>
<dbReference type="RefSeq" id="WP_338452549.1">
    <property type="nucleotide sequence ID" value="NZ_CP137640.1"/>
</dbReference>
<name>A0ABZ2CIR9_9BACI</name>
<reference evidence="2 3" key="1">
    <citation type="submission" date="2023-10" db="EMBL/GenBank/DDBJ databases">
        <title>Niallia locisalis sp.nov. isolated from a salt pond sample.</title>
        <authorList>
            <person name="Li X.-J."/>
            <person name="Dong L."/>
        </authorList>
    </citation>
    <scope>NUCLEOTIDE SEQUENCE [LARGE SCALE GENOMIC DNA]</scope>
    <source>
        <strain evidence="2 3">DSM 29761</strain>
    </source>
</reference>
<comment type="similarity">
    <text evidence="1">Belongs to the UPF0751 family.</text>
</comment>
<evidence type="ECO:0000256" key="1">
    <source>
        <dbReference type="ARBA" id="ARBA00007189"/>
    </source>
</evidence>